<dbReference type="SUPFAM" id="SSF55298">
    <property type="entry name" value="YjgF-like"/>
    <property type="match status" value="1"/>
</dbReference>
<reference evidence="2 3" key="1">
    <citation type="submission" date="2016-11" db="EMBL/GenBank/DDBJ databases">
        <authorList>
            <person name="Jaros S."/>
            <person name="Januszkiewicz K."/>
            <person name="Wedrychowicz H."/>
        </authorList>
    </citation>
    <scope>NUCLEOTIDE SEQUENCE [LARGE SCALE GENOMIC DNA]</scope>
    <source>
        <strain evidence="2 3">DSM 24574</strain>
    </source>
</reference>
<dbReference type="Gene3D" id="3.30.1330.40">
    <property type="entry name" value="RutC-like"/>
    <property type="match status" value="1"/>
</dbReference>
<sequence length="126" mass="13714">MENRKNHNTPKVPRMSELFPQAVIADKFVFLSGTPGLNPSTGKLSESFEEQTRQAFLNIKTILEEAGSGLEKIVKTTVFMVSGNDFALLNKVYSETFPANAPARSAPQVMPFPGGILVSVECIALL</sequence>
<keyword evidence="3" id="KW-1185">Reference proteome</keyword>
<dbReference type="EMBL" id="FQWQ01000004">
    <property type="protein sequence ID" value="SHH77011.1"/>
    <property type="molecule type" value="Genomic_DNA"/>
</dbReference>
<dbReference type="InterPro" id="IPR035959">
    <property type="entry name" value="RutC-like_sf"/>
</dbReference>
<comment type="similarity">
    <text evidence="1">Belongs to the RutC family.</text>
</comment>
<evidence type="ECO:0000256" key="1">
    <source>
        <dbReference type="ARBA" id="ARBA00010552"/>
    </source>
</evidence>
<proteinExistence type="inferred from homology"/>
<evidence type="ECO:0000313" key="2">
    <source>
        <dbReference type="EMBL" id="SHH77011.1"/>
    </source>
</evidence>
<dbReference type="RefSeq" id="WP_073140569.1">
    <property type="nucleotide sequence ID" value="NZ_FQWQ01000004.1"/>
</dbReference>
<dbReference type="Pfam" id="PF01042">
    <property type="entry name" value="Ribonuc_L-PSP"/>
    <property type="match status" value="1"/>
</dbReference>
<name>A0A1M5VP04_9BACT</name>
<dbReference type="GO" id="GO:0019239">
    <property type="term" value="F:deaminase activity"/>
    <property type="evidence" value="ECO:0007669"/>
    <property type="project" value="TreeGrafter"/>
</dbReference>
<dbReference type="Proteomes" id="UP000184212">
    <property type="component" value="Unassembled WGS sequence"/>
</dbReference>
<dbReference type="STRING" id="947013.SAMN04488109_5273"/>
<dbReference type="PANTHER" id="PTHR11803:SF58">
    <property type="entry name" value="PROTEIN HMF1-RELATED"/>
    <property type="match status" value="1"/>
</dbReference>
<dbReference type="FunFam" id="3.30.1330.40:FF:000001">
    <property type="entry name" value="L-PSP family endoribonuclease"/>
    <property type="match status" value="1"/>
</dbReference>
<protein>
    <submittedName>
        <fullName evidence="2">2-iminobutanoate/2-iminopropanoate deaminase</fullName>
    </submittedName>
</protein>
<dbReference type="InterPro" id="IPR006175">
    <property type="entry name" value="YjgF/YER057c/UK114"/>
</dbReference>
<dbReference type="CDD" id="cd00448">
    <property type="entry name" value="YjgF_YER057c_UK114_family"/>
    <property type="match status" value="1"/>
</dbReference>
<gene>
    <name evidence="2" type="ORF">SAMN04488109_5273</name>
</gene>
<accession>A0A1M5VP04</accession>
<dbReference type="PANTHER" id="PTHR11803">
    <property type="entry name" value="2-IMINOBUTANOATE/2-IMINOPROPANOATE DEAMINASE RIDA"/>
    <property type="match status" value="1"/>
</dbReference>
<evidence type="ECO:0000313" key="3">
    <source>
        <dbReference type="Proteomes" id="UP000184212"/>
    </source>
</evidence>
<dbReference type="GO" id="GO:0005829">
    <property type="term" value="C:cytosol"/>
    <property type="evidence" value="ECO:0007669"/>
    <property type="project" value="TreeGrafter"/>
</dbReference>
<organism evidence="2 3">
    <name type="scientific">Chryseolinea serpens</name>
    <dbReference type="NCBI Taxonomy" id="947013"/>
    <lineage>
        <taxon>Bacteria</taxon>
        <taxon>Pseudomonadati</taxon>
        <taxon>Bacteroidota</taxon>
        <taxon>Cytophagia</taxon>
        <taxon>Cytophagales</taxon>
        <taxon>Fulvivirgaceae</taxon>
        <taxon>Chryseolinea</taxon>
    </lineage>
</organism>
<dbReference type="AlphaFoldDB" id="A0A1M5VP04"/>